<dbReference type="SUPFAM" id="SSF56112">
    <property type="entry name" value="Protein kinase-like (PK-like)"/>
    <property type="match status" value="1"/>
</dbReference>
<dbReference type="InterPro" id="IPR002575">
    <property type="entry name" value="Aminoglycoside_PTrfase"/>
</dbReference>
<sequence length="269" mass="31378">MEKGKLIGEGRTSEVFEWGEDKILKLFKAGLPKTAIKNEYEVSINIYNQLNLTPKVYELIEIDNRSGIVYERINGITMMKVIASNPWKVKKEAQRLAELHKSIQKKVNFKLSTNKTRLKDNISNTELLTYDIKTRLYNYIDELKDDNILCHGDFHPDNILITKDGEIIIDWMTATQGNPLTDIARTSIMFKFGVVPNKTFPEKQIINLIRNKFYLEYIKHYLKLTGVKIEQIEQWELPVAAARLTEWLPKEEKNALLNFIDKKMETLKI</sequence>
<dbReference type="RefSeq" id="WP_152753912.1">
    <property type="nucleotide sequence ID" value="NZ_SPSE01000054.1"/>
</dbReference>
<evidence type="ECO:0000313" key="3">
    <source>
        <dbReference type="Proteomes" id="UP000342249"/>
    </source>
</evidence>
<dbReference type="Gene3D" id="3.90.1200.10">
    <property type="match status" value="1"/>
</dbReference>
<organism evidence="2 3">
    <name type="scientific">Clostridium estertheticum</name>
    <dbReference type="NCBI Taxonomy" id="238834"/>
    <lineage>
        <taxon>Bacteria</taxon>
        <taxon>Bacillati</taxon>
        <taxon>Bacillota</taxon>
        <taxon>Clostridia</taxon>
        <taxon>Eubacteriales</taxon>
        <taxon>Clostridiaceae</taxon>
        <taxon>Clostridium</taxon>
    </lineage>
</organism>
<dbReference type="AlphaFoldDB" id="A0A5N7J7T2"/>
<feature type="domain" description="Aminoglycoside phosphotransferase" evidence="1">
    <location>
        <begin position="5"/>
        <end position="187"/>
    </location>
</feature>
<dbReference type="EMBL" id="SPSF01000055">
    <property type="protein sequence ID" value="MPQ64763.1"/>
    <property type="molecule type" value="Genomic_DNA"/>
</dbReference>
<accession>A0A5N7J7T2</accession>
<keyword evidence="2" id="KW-0808">Transferase</keyword>
<comment type="caution">
    <text evidence="2">The sequence shown here is derived from an EMBL/GenBank/DDBJ whole genome shotgun (WGS) entry which is preliminary data.</text>
</comment>
<protein>
    <submittedName>
        <fullName evidence="2">Aminoglycoside phosphotransferase family protein</fullName>
    </submittedName>
</protein>
<dbReference type="InterPro" id="IPR011009">
    <property type="entry name" value="Kinase-like_dom_sf"/>
</dbReference>
<gene>
    <name evidence="2" type="ORF">E4V82_22075</name>
</gene>
<name>A0A5N7J7T2_9CLOT</name>
<evidence type="ECO:0000259" key="1">
    <source>
        <dbReference type="Pfam" id="PF01636"/>
    </source>
</evidence>
<evidence type="ECO:0000313" key="2">
    <source>
        <dbReference type="EMBL" id="MPQ64763.1"/>
    </source>
</evidence>
<dbReference type="GO" id="GO:0016740">
    <property type="term" value="F:transferase activity"/>
    <property type="evidence" value="ECO:0007669"/>
    <property type="project" value="UniProtKB-KW"/>
</dbReference>
<dbReference type="Pfam" id="PF01636">
    <property type="entry name" value="APH"/>
    <property type="match status" value="1"/>
</dbReference>
<proteinExistence type="predicted"/>
<reference evidence="2 3" key="1">
    <citation type="journal article" date="2019" name="Lett. Appl. Microbiol.">
        <title>A case of 'blown pack' spoilage of vacuum-packaged pork likely associated with Clostridium estertheticum in Canada.</title>
        <authorList>
            <person name="Zhang P."/>
            <person name="Ward P."/>
            <person name="McMullen L.M."/>
            <person name="Yang X."/>
        </authorList>
    </citation>
    <scope>NUCLEOTIDE SEQUENCE [LARGE SCALE GENOMIC DNA]</scope>
    <source>
        <strain evidence="2 3">MA19</strain>
    </source>
</reference>
<dbReference type="Proteomes" id="UP000342249">
    <property type="component" value="Unassembled WGS sequence"/>
</dbReference>